<evidence type="ECO:0000256" key="5">
    <source>
        <dbReference type="ARBA" id="ARBA00022927"/>
    </source>
</evidence>
<sequence>MQIFDAQSKQINHRLIVAGISFAVGLVFVAILSFLLSSEDSKAGAFLLDRHTQGFLYPFTIQNLMWLMFFIGSGELWVRFRQSSSELAQISKRFLPEDESAMLRAEDLGPVYKKLKATSSSNGFFLQRLIMRCILQFQASRSVDQANSLFNSSLELFQHELELQYNMLRYLVWLIPTLGFIGTVVGIAFALNYAAGVADPQDPTLLAEIAGRLGVAFYTTLLALLQSALLMFALHIVQGREEMALNHSGQYCLDNLINRLYEK</sequence>
<comment type="caution">
    <text evidence="11">The sequence shown here is derived from an EMBL/GenBank/DDBJ whole genome shotgun (WGS) entry which is preliminary data.</text>
</comment>
<evidence type="ECO:0000256" key="1">
    <source>
        <dbReference type="ARBA" id="ARBA00004651"/>
    </source>
</evidence>
<dbReference type="PANTHER" id="PTHR30625">
    <property type="entry name" value="PROTEIN TOLQ"/>
    <property type="match status" value="1"/>
</dbReference>
<accession>A0A2A4MIC7</accession>
<evidence type="ECO:0000256" key="2">
    <source>
        <dbReference type="ARBA" id="ARBA00022448"/>
    </source>
</evidence>
<protein>
    <recommendedName>
        <fullName evidence="10">MotA/TolQ/ExbB proton channel domain-containing protein</fullName>
    </recommendedName>
</protein>
<keyword evidence="2 8" id="KW-0813">Transport</keyword>
<evidence type="ECO:0000256" key="9">
    <source>
        <dbReference type="SAM" id="Phobius"/>
    </source>
</evidence>
<evidence type="ECO:0000256" key="6">
    <source>
        <dbReference type="ARBA" id="ARBA00022989"/>
    </source>
</evidence>
<dbReference type="InterPro" id="IPR050790">
    <property type="entry name" value="ExbB/TolQ_transport"/>
</dbReference>
<evidence type="ECO:0000313" key="12">
    <source>
        <dbReference type="Proteomes" id="UP000218172"/>
    </source>
</evidence>
<proteinExistence type="inferred from homology"/>
<comment type="similarity">
    <text evidence="8">Belongs to the exbB/tolQ family.</text>
</comment>
<keyword evidence="3" id="KW-1003">Cell membrane</keyword>
<feature type="transmembrane region" description="Helical" evidence="9">
    <location>
        <begin position="56"/>
        <end position="78"/>
    </location>
</feature>
<dbReference type="EMBL" id="NVQR01000103">
    <property type="protein sequence ID" value="PCH59959.1"/>
    <property type="molecule type" value="Genomic_DNA"/>
</dbReference>
<dbReference type="InterPro" id="IPR002898">
    <property type="entry name" value="MotA_ExbB_proton_chnl"/>
</dbReference>
<evidence type="ECO:0000313" key="11">
    <source>
        <dbReference type="EMBL" id="PCH59959.1"/>
    </source>
</evidence>
<evidence type="ECO:0000256" key="8">
    <source>
        <dbReference type="RuleBase" id="RU004057"/>
    </source>
</evidence>
<evidence type="ECO:0000256" key="7">
    <source>
        <dbReference type="ARBA" id="ARBA00023136"/>
    </source>
</evidence>
<name>A0A2A4MIC7_9GAMM</name>
<keyword evidence="4 9" id="KW-0812">Transmembrane</keyword>
<organism evidence="11 12">
    <name type="scientific">SAR86 cluster bacterium</name>
    <dbReference type="NCBI Taxonomy" id="2030880"/>
    <lineage>
        <taxon>Bacteria</taxon>
        <taxon>Pseudomonadati</taxon>
        <taxon>Pseudomonadota</taxon>
        <taxon>Gammaproteobacteria</taxon>
        <taxon>SAR86 cluster</taxon>
    </lineage>
</organism>
<dbReference type="AlphaFoldDB" id="A0A2A4MIC7"/>
<comment type="subcellular location">
    <subcellularLocation>
        <location evidence="1">Cell membrane</location>
        <topology evidence="1">Multi-pass membrane protein</topology>
    </subcellularLocation>
    <subcellularLocation>
        <location evidence="8">Membrane</location>
        <topology evidence="8">Multi-pass membrane protein</topology>
    </subcellularLocation>
</comment>
<evidence type="ECO:0000256" key="3">
    <source>
        <dbReference type="ARBA" id="ARBA00022475"/>
    </source>
</evidence>
<feature type="domain" description="MotA/TolQ/ExbB proton channel" evidence="10">
    <location>
        <begin position="138"/>
        <end position="241"/>
    </location>
</feature>
<dbReference type="Pfam" id="PF01618">
    <property type="entry name" value="MotA_ExbB"/>
    <property type="match status" value="1"/>
</dbReference>
<feature type="transmembrane region" description="Helical" evidence="9">
    <location>
        <begin position="170"/>
        <end position="195"/>
    </location>
</feature>
<keyword evidence="6 9" id="KW-1133">Transmembrane helix</keyword>
<evidence type="ECO:0000256" key="4">
    <source>
        <dbReference type="ARBA" id="ARBA00022692"/>
    </source>
</evidence>
<reference evidence="12" key="1">
    <citation type="submission" date="2017-08" db="EMBL/GenBank/DDBJ databases">
        <title>A dynamic microbial community with high functional redundancy inhabits the cold, oxic subseafloor aquifer.</title>
        <authorList>
            <person name="Tully B.J."/>
            <person name="Wheat C.G."/>
            <person name="Glazer B.T."/>
            <person name="Huber J.A."/>
        </authorList>
    </citation>
    <scope>NUCLEOTIDE SEQUENCE [LARGE SCALE GENOMIC DNA]</scope>
</reference>
<keyword evidence="5 8" id="KW-0653">Protein transport</keyword>
<dbReference type="GO" id="GO:0017038">
    <property type="term" value="P:protein import"/>
    <property type="evidence" value="ECO:0007669"/>
    <property type="project" value="TreeGrafter"/>
</dbReference>
<gene>
    <name evidence="11" type="ORF">COC19_06510</name>
</gene>
<evidence type="ECO:0000259" key="10">
    <source>
        <dbReference type="Pfam" id="PF01618"/>
    </source>
</evidence>
<dbReference type="PANTHER" id="PTHR30625:SF15">
    <property type="entry name" value="BIOPOLYMER TRANSPORT PROTEIN EXBB"/>
    <property type="match status" value="1"/>
</dbReference>
<keyword evidence="7 9" id="KW-0472">Membrane</keyword>
<dbReference type="GO" id="GO:0005886">
    <property type="term" value="C:plasma membrane"/>
    <property type="evidence" value="ECO:0007669"/>
    <property type="project" value="UniProtKB-SubCell"/>
</dbReference>
<dbReference type="Proteomes" id="UP000218172">
    <property type="component" value="Unassembled WGS sequence"/>
</dbReference>
<feature type="transmembrane region" description="Helical" evidence="9">
    <location>
        <begin position="15"/>
        <end position="36"/>
    </location>
</feature>
<feature type="transmembrane region" description="Helical" evidence="9">
    <location>
        <begin position="215"/>
        <end position="237"/>
    </location>
</feature>